<organism evidence="2 3">
    <name type="scientific">Bifidobacterium scardovii</name>
    <dbReference type="NCBI Taxonomy" id="158787"/>
    <lineage>
        <taxon>Bacteria</taxon>
        <taxon>Bacillati</taxon>
        <taxon>Actinomycetota</taxon>
        <taxon>Actinomycetes</taxon>
        <taxon>Bifidobacteriales</taxon>
        <taxon>Bifidobacteriaceae</taxon>
        <taxon>Bifidobacterium</taxon>
    </lineage>
</organism>
<keyword evidence="1" id="KW-0812">Transmembrane</keyword>
<evidence type="ECO:0000313" key="2">
    <source>
        <dbReference type="EMBL" id="KFI93911.1"/>
    </source>
</evidence>
<dbReference type="EMBL" id="JGZO01000011">
    <property type="protein sequence ID" value="KFI93911.1"/>
    <property type="molecule type" value="Genomic_DNA"/>
</dbReference>
<reference evidence="2 3" key="1">
    <citation type="submission" date="2014-03" db="EMBL/GenBank/DDBJ databases">
        <title>Genomics of Bifidobacteria.</title>
        <authorList>
            <person name="Ventura M."/>
            <person name="Milani C."/>
            <person name="Lugli G.A."/>
        </authorList>
    </citation>
    <scope>NUCLEOTIDE SEQUENCE [LARGE SCALE GENOMIC DNA]</scope>
    <source>
        <strain evidence="2 3">LMG 21589</strain>
    </source>
</reference>
<accession>A0A087DEG1</accession>
<keyword evidence="3" id="KW-1185">Reference proteome</keyword>
<keyword evidence="1" id="KW-1133">Transmembrane helix</keyword>
<proteinExistence type="predicted"/>
<dbReference type="AlphaFoldDB" id="A0A087DEG1"/>
<dbReference type="STRING" id="158787.BSCA_2287"/>
<gene>
    <name evidence="2" type="ORF">BSCA_2287</name>
</gene>
<sequence>MSTLLAAASAAALPAGLQHGLSLLLLAALVTVATLAVNYLKRR</sequence>
<comment type="caution">
    <text evidence="2">The sequence shown here is derived from an EMBL/GenBank/DDBJ whole genome shotgun (WGS) entry which is preliminary data.</text>
</comment>
<feature type="transmembrane region" description="Helical" evidence="1">
    <location>
        <begin position="22"/>
        <end position="40"/>
    </location>
</feature>
<evidence type="ECO:0000256" key="1">
    <source>
        <dbReference type="SAM" id="Phobius"/>
    </source>
</evidence>
<keyword evidence="1" id="KW-0472">Membrane</keyword>
<protein>
    <submittedName>
        <fullName evidence="2">Uncharacterized protein</fullName>
    </submittedName>
</protein>
<name>A0A087DEG1_9BIFI</name>
<evidence type="ECO:0000313" key="3">
    <source>
        <dbReference type="Proteomes" id="UP000029033"/>
    </source>
</evidence>
<dbReference type="Proteomes" id="UP000029033">
    <property type="component" value="Unassembled WGS sequence"/>
</dbReference>